<sequence>MATSQLSDGVYLRSTINATPAADPQVLSAFSSDIIPLGHTQPDIATLVAAYSNFIAHEIDPSESKTRIYLRGKAVINGAAKKVETQVSLKTIPNELILWPQAWENAAQIGQATLSASKDGEVVVTNTPIVYNPTQGLGRHDTLIAEATTGAASASTTTLVQQVHNWRNLVKLVGEDATLATYNVVFADPCSTNVSLTTRLRVFENQASSVNMAFGIEAVGTPASDIDVSLVGFGTTTGSKPITFGQSRTNILPSKLLTTPAILPKDFDGTVTLNVFNDKKQTFGDYSSISVIAYAVTAVGGKETYTTLGAEHIVFHSDTRVKKVLNKFARLREAAVIQDVTNAATSIGPSFYFRMTVNDTDQFPRPESDTPEHSCDIQPWGTLPDANVQSDLGPANYRVDVSDKRNVYSTQGCIIYDHTSGGDPKIAIRKYNTTAAEAPVLFSEPFNFSDPPPPPGQDHYCLIAECKPDGLDADGNSYEWPHQETGDFATGPEFITWLRSNPCQPERTIPGLLYELHHSRITGDELFRRRNTGKPSVPAVRTVTHDYPNVKIPAEDNTGDKQPPKIGGAHPCRVLGEKYRLNAAIYIDYIVGTDGMGYNIGLVARTLVVALASSDVHNRALRPKPAKPCLAEAHIAQHKSSKDLQEAMEPSVQAWIHYEARPVRICRRAIFLASNLRFIRPHVLTFMSCAVVVNTLFLTYKAVDADDTVGQNYQEPGGAAVPFSQWKRLYEVASEDKRGF</sequence>
<evidence type="ECO:0000313" key="1">
    <source>
        <dbReference type="EMBL" id="OSX63086.1"/>
    </source>
</evidence>
<evidence type="ECO:0000313" key="2">
    <source>
        <dbReference type="Proteomes" id="UP000194127"/>
    </source>
</evidence>
<name>A0A1X6N3N7_9APHY</name>
<dbReference type="RefSeq" id="XP_024339880.1">
    <property type="nucleotide sequence ID" value="XM_024485324.1"/>
</dbReference>
<keyword evidence="2" id="KW-1185">Reference proteome</keyword>
<dbReference type="EMBL" id="KZ110596">
    <property type="protein sequence ID" value="OSX63086.1"/>
    <property type="molecule type" value="Genomic_DNA"/>
</dbReference>
<dbReference type="GeneID" id="36330273"/>
<protein>
    <submittedName>
        <fullName evidence="1">Uncharacterized protein</fullName>
    </submittedName>
</protein>
<reference evidence="1 2" key="1">
    <citation type="submission" date="2017-04" db="EMBL/GenBank/DDBJ databases">
        <title>Genome Sequence of the Model Brown-Rot Fungus Postia placenta SB12.</title>
        <authorList>
            <consortium name="DOE Joint Genome Institute"/>
            <person name="Gaskell J."/>
            <person name="Kersten P."/>
            <person name="Larrondo L.F."/>
            <person name="Canessa P."/>
            <person name="Martinez D."/>
            <person name="Hibbett D."/>
            <person name="Schmoll M."/>
            <person name="Kubicek C.P."/>
            <person name="Martinez A.T."/>
            <person name="Yadav J."/>
            <person name="Master E."/>
            <person name="Magnuson J.K."/>
            <person name="James T."/>
            <person name="Yaver D."/>
            <person name="Berka R."/>
            <person name="Labutti K."/>
            <person name="Lipzen A."/>
            <person name="Aerts A."/>
            <person name="Barry K."/>
            <person name="Henrissat B."/>
            <person name="Blanchette R."/>
            <person name="Grigoriev I."/>
            <person name="Cullen D."/>
        </authorList>
    </citation>
    <scope>NUCLEOTIDE SEQUENCE [LARGE SCALE GENOMIC DNA]</scope>
    <source>
        <strain evidence="1 2">MAD-698-R-SB12</strain>
    </source>
</reference>
<dbReference type="OrthoDB" id="3061238at2759"/>
<dbReference type="AlphaFoldDB" id="A0A1X6N3N7"/>
<dbReference type="Proteomes" id="UP000194127">
    <property type="component" value="Unassembled WGS sequence"/>
</dbReference>
<proteinExistence type="predicted"/>
<gene>
    <name evidence="1" type="ORF">POSPLADRAFT_1141658</name>
</gene>
<accession>A0A1X6N3N7</accession>
<organism evidence="1 2">
    <name type="scientific">Postia placenta MAD-698-R-SB12</name>
    <dbReference type="NCBI Taxonomy" id="670580"/>
    <lineage>
        <taxon>Eukaryota</taxon>
        <taxon>Fungi</taxon>
        <taxon>Dikarya</taxon>
        <taxon>Basidiomycota</taxon>
        <taxon>Agaricomycotina</taxon>
        <taxon>Agaricomycetes</taxon>
        <taxon>Polyporales</taxon>
        <taxon>Adustoporiaceae</taxon>
        <taxon>Rhodonia</taxon>
    </lineage>
</organism>